<dbReference type="PANTHER" id="PTHR45957">
    <property type="entry name" value="ANAPHASE-PROMOTING COMPLEX SUBUNIT 2"/>
    <property type="match status" value="1"/>
</dbReference>
<name>A0A9P1CQE2_9DINO</name>
<dbReference type="InterPro" id="IPR036388">
    <property type="entry name" value="WH-like_DNA-bd_sf"/>
</dbReference>
<dbReference type="SMART" id="SM00182">
    <property type="entry name" value="CULLIN"/>
    <property type="match status" value="1"/>
</dbReference>
<feature type="compositionally biased region" description="Acidic residues" evidence="7">
    <location>
        <begin position="485"/>
        <end position="499"/>
    </location>
</feature>
<dbReference type="GO" id="GO:0031625">
    <property type="term" value="F:ubiquitin protein ligase binding"/>
    <property type="evidence" value="ECO:0007669"/>
    <property type="project" value="InterPro"/>
</dbReference>
<dbReference type="GO" id="GO:0051301">
    <property type="term" value="P:cell division"/>
    <property type="evidence" value="ECO:0007669"/>
    <property type="project" value="UniProtKB-KW"/>
</dbReference>
<dbReference type="SMART" id="SM01013">
    <property type="entry name" value="APC2"/>
    <property type="match status" value="1"/>
</dbReference>
<dbReference type="InterPro" id="IPR016158">
    <property type="entry name" value="Cullin_homology"/>
</dbReference>
<feature type="domain" description="Cullin family profile" evidence="8">
    <location>
        <begin position="521"/>
        <end position="728"/>
    </location>
</feature>
<feature type="region of interest" description="Disordered" evidence="7">
    <location>
        <begin position="589"/>
        <end position="608"/>
    </location>
</feature>
<comment type="caution">
    <text evidence="9">The sequence shown here is derived from an EMBL/GenBank/DDBJ whole genome shotgun (WGS) entry which is preliminary data.</text>
</comment>
<dbReference type="GO" id="GO:0007091">
    <property type="term" value="P:metaphase/anaphase transition of mitotic cell cycle"/>
    <property type="evidence" value="ECO:0007669"/>
    <property type="project" value="TreeGrafter"/>
</dbReference>
<dbReference type="AlphaFoldDB" id="A0A9P1CQE2"/>
<dbReference type="EMBL" id="CAMXCT010002088">
    <property type="protein sequence ID" value="CAI3995551.1"/>
    <property type="molecule type" value="Genomic_DNA"/>
</dbReference>
<feature type="region of interest" description="Disordered" evidence="7">
    <location>
        <begin position="469"/>
        <end position="513"/>
    </location>
</feature>
<dbReference type="InterPro" id="IPR057975">
    <property type="entry name" value="TPR_ANAPC2"/>
</dbReference>
<dbReference type="Gene3D" id="1.10.10.10">
    <property type="entry name" value="Winged helix-like DNA-binding domain superfamily/Winged helix DNA-binding domain"/>
    <property type="match status" value="1"/>
</dbReference>
<dbReference type="PANTHER" id="PTHR45957:SF1">
    <property type="entry name" value="ANAPHASE-PROMOTING COMPLEX SUBUNIT 2"/>
    <property type="match status" value="1"/>
</dbReference>
<evidence type="ECO:0000259" key="8">
    <source>
        <dbReference type="PROSITE" id="PS50069"/>
    </source>
</evidence>
<dbReference type="GO" id="GO:0006511">
    <property type="term" value="P:ubiquitin-dependent protein catabolic process"/>
    <property type="evidence" value="ECO:0007669"/>
    <property type="project" value="InterPro"/>
</dbReference>
<dbReference type="Pfam" id="PF08672">
    <property type="entry name" value="ANAPC2"/>
    <property type="match status" value="1"/>
</dbReference>
<dbReference type="Gene3D" id="1.20.1310.10">
    <property type="entry name" value="Cullin Repeats"/>
    <property type="match status" value="1"/>
</dbReference>
<dbReference type="EMBL" id="CAMXCT030002088">
    <property type="protein sequence ID" value="CAL4782863.1"/>
    <property type="molecule type" value="Genomic_DNA"/>
</dbReference>
<keyword evidence="11" id="KW-1185">Reference proteome</keyword>
<dbReference type="Pfam" id="PF26557">
    <property type="entry name" value="Cullin_AB"/>
    <property type="match status" value="1"/>
</dbReference>
<gene>
    <name evidence="9" type="ORF">C1SCF055_LOCUS22090</name>
</gene>
<protein>
    <recommendedName>
        <fullName evidence="1">Anaphase-promoting complex subunit 2</fullName>
    </recommendedName>
</protein>
<evidence type="ECO:0000313" key="10">
    <source>
        <dbReference type="EMBL" id="CAL4782863.1"/>
    </source>
</evidence>
<dbReference type="InterPro" id="IPR014786">
    <property type="entry name" value="ANAPC2_C"/>
</dbReference>
<dbReference type="SUPFAM" id="SSF46785">
    <property type="entry name" value="Winged helix' DNA-binding domain"/>
    <property type="match status" value="1"/>
</dbReference>
<dbReference type="EMBL" id="CAMXCT020002088">
    <property type="protein sequence ID" value="CAL1148926.1"/>
    <property type="molecule type" value="Genomic_DNA"/>
</dbReference>
<dbReference type="GO" id="GO:0005680">
    <property type="term" value="C:anaphase-promoting complex"/>
    <property type="evidence" value="ECO:0007669"/>
    <property type="project" value="TreeGrafter"/>
</dbReference>
<evidence type="ECO:0000313" key="9">
    <source>
        <dbReference type="EMBL" id="CAI3995551.1"/>
    </source>
</evidence>
<dbReference type="InterPro" id="IPR036317">
    <property type="entry name" value="Cullin_homology_sf"/>
</dbReference>
<dbReference type="OrthoDB" id="5581181at2759"/>
<keyword evidence="3" id="KW-0498">Mitosis</keyword>
<feature type="region of interest" description="Disordered" evidence="7">
    <location>
        <begin position="758"/>
        <end position="780"/>
    </location>
</feature>
<dbReference type="PROSITE" id="PS50069">
    <property type="entry name" value="CULLIN_2"/>
    <property type="match status" value="1"/>
</dbReference>
<reference evidence="9" key="1">
    <citation type="submission" date="2022-10" db="EMBL/GenBank/DDBJ databases">
        <authorList>
            <person name="Chen Y."/>
            <person name="Dougan E. K."/>
            <person name="Chan C."/>
            <person name="Rhodes N."/>
            <person name="Thang M."/>
        </authorList>
    </citation>
    <scope>NUCLEOTIDE SEQUENCE</scope>
</reference>
<evidence type="ECO:0000256" key="3">
    <source>
        <dbReference type="ARBA" id="ARBA00022776"/>
    </source>
</evidence>
<evidence type="ECO:0000256" key="7">
    <source>
        <dbReference type="SAM" id="MobiDB-lite"/>
    </source>
</evidence>
<accession>A0A9P1CQE2</accession>
<evidence type="ECO:0000256" key="1">
    <source>
        <dbReference type="ARBA" id="ARBA00016068"/>
    </source>
</evidence>
<dbReference type="Gene3D" id="3.30.230.130">
    <property type="entry name" value="Cullin, Chain C, Domain 2"/>
    <property type="match status" value="1"/>
</dbReference>
<comment type="similarity">
    <text evidence="6">Belongs to the cullin family.</text>
</comment>
<evidence type="ECO:0000256" key="4">
    <source>
        <dbReference type="ARBA" id="ARBA00022786"/>
    </source>
</evidence>
<evidence type="ECO:0000256" key="5">
    <source>
        <dbReference type="ARBA" id="ARBA00023306"/>
    </source>
</evidence>
<dbReference type="SUPFAM" id="SSF75632">
    <property type="entry name" value="Cullin homology domain"/>
    <property type="match status" value="1"/>
</dbReference>
<reference evidence="10 11" key="2">
    <citation type="submission" date="2024-05" db="EMBL/GenBank/DDBJ databases">
        <authorList>
            <person name="Chen Y."/>
            <person name="Shah S."/>
            <person name="Dougan E. K."/>
            <person name="Thang M."/>
            <person name="Chan C."/>
        </authorList>
    </citation>
    <scope>NUCLEOTIDE SEQUENCE [LARGE SCALE GENOMIC DNA]</scope>
</reference>
<dbReference type="Proteomes" id="UP001152797">
    <property type="component" value="Unassembled WGS sequence"/>
</dbReference>
<dbReference type="Pfam" id="PF25773">
    <property type="entry name" value="TPR_ANAPC2"/>
    <property type="match status" value="1"/>
</dbReference>
<dbReference type="GO" id="GO:0070979">
    <property type="term" value="P:protein K11-linked ubiquitination"/>
    <property type="evidence" value="ECO:0007669"/>
    <property type="project" value="TreeGrafter"/>
</dbReference>
<sequence length="854" mass="96065">MDTAVQQLQSAVDALREVFESQLKGNGSCDATVNLQEIQCSDDPELLEDVAEDLLETSLSYCCEIFWQHIDGASSQRWEAGLNSFQKLLREHERLLHHLALGEASKARLISAQRVAFRVAFTSTWPLQVADNLQVYFQQTWNQCFRHQGETLATEWWCVGLENPVQRVLALLEPWENQAQRTSSSVSSVRLTAASTDEDVVMGADDADGDEEDEDELDIDEENADNNLPGLRVVSKAMHSLGLQAPWVDLAKRFFTSKVAQLLEERCRSEYDKKGLLDRLTRLFYGSMLRWLRAVFGLPLWAPSTLKEDAGQTSEDVQAEESWWHVARGAVLRFFEAFLEVRLGEAFDMVRDFPESAPALLDLRRCLARTGRSSPLVVFLREQIGDRLLIAGAHTRDVIEVYIKTIKALRLVDPRGLLLEGVSTPIREYLKKRKDTVRCIITALTEDSDLQQELQLGAEALATASKKAKLQAGQPALPHEPPDLAGEDFEASDDEEDPDAWVPDPIDADPQPLRPRKADVVSLLVGIYGSKEMFIKEYKEMLADRLLGNPTYNTERETQNLELLKTRFGDAALTHCEVMLQDIKDSKRINSNVQQKEKDSQQSDGVGLGQMHPLVLSQHYWPSALSKVDHPRFRLPAPLENALADYSAAYGKTKANRAVQWKRAHGLVEITVQFADRSLNVTVTPVHYAVLACFSEAKGSPTRLSLEELMTQLELPDALVRKRVAFWVAKGVLKEVTANVYELQESAPAEDRIIQSGHMDEDTENSPGQPTAGPRRSAQREAELRACEPFIQGMLKNYAELPLPRIHNFLQRFMMEPAYTLSEKQLRDFLAQLVEEGKLDFDGSGYTLVQNGPD</sequence>
<dbReference type="InterPro" id="IPR036390">
    <property type="entry name" value="WH_DNA-bd_sf"/>
</dbReference>
<keyword evidence="4" id="KW-0833">Ubl conjugation pathway</keyword>
<keyword evidence="2" id="KW-0132">Cell division</keyword>
<evidence type="ECO:0000256" key="6">
    <source>
        <dbReference type="PROSITE-ProRule" id="PRU00330"/>
    </source>
</evidence>
<dbReference type="InterPro" id="IPR059120">
    <property type="entry name" value="Cullin-like_AB"/>
</dbReference>
<evidence type="ECO:0000256" key="2">
    <source>
        <dbReference type="ARBA" id="ARBA00022618"/>
    </source>
</evidence>
<dbReference type="InterPro" id="IPR044554">
    <property type="entry name" value="ANAPC2"/>
</dbReference>
<keyword evidence="5" id="KW-0131">Cell cycle</keyword>
<organism evidence="9">
    <name type="scientific">Cladocopium goreaui</name>
    <dbReference type="NCBI Taxonomy" id="2562237"/>
    <lineage>
        <taxon>Eukaryota</taxon>
        <taxon>Sar</taxon>
        <taxon>Alveolata</taxon>
        <taxon>Dinophyceae</taxon>
        <taxon>Suessiales</taxon>
        <taxon>Symbiodiniaceae</taxon>
        <taxon>Cladocopium</taxon>
    </lineage>
</organism>
<evidence type="ECO:0000313" key="11">
    <source>
        <dbReference type="Proteomes" id="UP001152797"/>
    </source>
</evidence>
<proteinExistence type="inferred from homology"/>